<dbReference type="Proteomes" id="UP001642520">
    <property type="component" value="Unassembled WGS sequence"/>
</dbReference>
<proteinExistence type="predicted"/>
<protein>
    <submittedName>
        <fullName evidence="1">Uncharacterized protein</fullName>
    </submittedName>
</protein>
<keyword evidence="2" id="KW-1185">Reference proteome</keyword>
<evidence type="ECO:0000313" key="1">
    <source>
        <dbReference type="EMBL" id="CAL7936722.1"/>
    </source>
</evidence>
<accession>A0ABP1N8D0</accession>
<evidence type="ECO:0000313" key="2">
    <source>
        <dbReference type="Proteomes" id="UP001642520"/>
    </source>
</evidence>
<gene>
    <name evidence="1" type="ORF">XYLVIOL_LOCUS2342</name>
</gene>
<sequence length="262" mass="30107">MYKRQFRRVHRNESSTVYPCESLGTFATWSLQVGYVTRRGMLEPTRDVHPRHLNWNSSCSCPEDATQILPKNHAMKVVIFFVAVAATRALPLSKVHVKFISPPHIYEHGITTDGDRTIDQRSYVSIGRRSATGNPQEFGQRLRNKGNVAPVYIKPENAESLWPVGVFIPPIDINDLGYSSRESRHMTPDFSNGLDYSDPYLLTGKKAMEIVKYLYSQGELFFDDIPHERAVLNNQEERRRNGLHDHILKSLRTSSPFYRNLM</sequence>
<organism evidence="1 2">
    <name type="scientific">Xylocopa violacea</name>
    <name type="common">Violet carpenter bee</name>
    <name type="synonym">Apis violacea</name>
    <dbReference type="NCBI Taxonomy" id="135666"/>
    <lineage>
        <taxon>Eukaryota</taxon>
        <taxon>Metazoa</taxon>
        <taxon>Ecdysozoa</taxon>
        <taxon>Arthropoda</taxon>
        <taxon>Hexapoda</taxon>
        <taxon>Insecta</taxon>
        <taxon>Pterygota</taxon>
        <taxon>Neoptera</taxon>
        <taxon>Endopterygota</taxon>
        <taxon>Hymenoptera</taxon>
        <taxon>Apocrita</taxon>
        <taxon>Aculeata</taxon>
        <taxon>Apoidea</taxon>
        <taxon>Anthophila</taxon>
        <taxon>Apidae</taxon>
        <taxon>Xylocopa</taxon>
        <taxon>Xylocopa</taxon>
    </lineage>
</organism>
<comment type="caution">
    <text evidence="1">The sequence shown here is derived from an EMBL/GenBank/DDBJ whole genome shotgun (WGS) entry which is preliminary data.</text>
</comment>
<reference evidence="1 2" key="1">
    <citation type="submission" date="2024-08" db="EMBL/GenBank/DDBJ databases">
        <authorList>
            <person name="Will J Nash"/>
            <person name="Angela Man"/>
            <person name="Seanna McTaggart"/>
            <person name="Kendall Baker"/>
            <person name="Tom Barker"/>
            <person name="Leah Catchpole"/>
            <person name="Alex Durrant"/>
            <person name="Karim Gharbi"/>
            <person name="Naomi Irish"/>
            <person name="Gemy Kaithakottil"/>
            <person name="Debby Ku"/>
            <person name="Aaliyah Providence"/>
            <person name="Felix Shaw"/>
            <person name="David Swarbreck"/>
            <person name="Chris Watkins"/>
            <person name="Ann M. McCartney"/>
            <person name="Giulio Formenti"/>
            <person name="Alice Mouton"/>
            <person name="Noel Vella"/>
            <person name="Bjorn M von Reumont"/>
            <person name="Adriana Vella"/>
            <person name="Wilfried Haerty"/>
        </authorList>
    </citation>
    <scope>NUCLEOTIDE SEQUENCE [LARGE SCALE GENOMIC DNA]</scope>
</reference>
<dbReference type="EMBL" id="CAXAJV020001287">
    <property type="protein sequence ID" value="CAL7936722.1"/>
    <property type="molecule type" value="Genomic_DNA"/>
</dbReference>
<name>A0ABP1N8D0_XYLVO</name>